<dbReference type="PROSITE" id="PS51257">
    <property type="entry name" value="PROKAR_LIPOPROTEIN"/>
    <property type="match status" value="1"/>
</dbReference>
<keyword evidence="4" id="KW-1185">Reference proteome</keyword>
<feature type="chain" id="PRO_5030947616" evidence="2">
    <location>
        <begin position="21"/>
        <end position="211"/>
    </location>
</feature>
<accession>A0A7Z7PQP5</accession>
<feature type="transmembrane region" description="Helical" evidence="1">
    <location>
        <begin position="191"/>
        <end position="210"/>
    </location>
</feature>
<reference evidence="3 4" key="1">
    <citation type="submission" date="2017-01" db="EMBL/GenBank/DDBJ databases">
        <authorList>
            <person name="Erauso G."/>
        </authorList>
    </citation>
    <scope>NUCLEOTIDE SEQUENCE [LARGE SCALE GENOMIC DNA]</scope>
    <source>
        <strain evidence="3">MESINF1</strain>
    </source>
</reference>
<organism evidence="3 4">
    <name type="scientific">Mesotoga infera</name>
    <dbReference type="NCBI Taxonomy" id="1236046"/>
    <lineage>
        <taxon>Bacteria</taxon>
        <taxon>Thermotogati</taxon>
        <taxon>Thermotogota</taxon>
        <taxon>Thermotogae</taxon>
        <taxon>Kosmotogales</taxon>
        <taxon>Kosmotogaceae</taxon>
        <taxon>Mesotoga</taxon>
    </lineage>
</organism>
<protein>
    <submittedName>
        <fullName evidence="3">Uncharacterized protein</fullName>
    </submittedName>
</protein>
<keyword evidence="1" id="KW-1133">Transmembrane helix</keyword>
<evidence type="ECO:0000256" key="1">
    <source>
        <dbReference type="SAM" id="Phobius"/>
    </source>
</evidence>
<dbReference type="EMBL" id="LS974202">
    <property type="protein sequence ID" value="SSC12649.1"/>
    <property type="molecule type" value="Genomic_DNA"/>
</dbReference>
<dbReference type="Proteomes" id="UP000250796">
    <property type="component" value="Chromosome MESINF"/>
</dbReference>
<gene>
    <name evidence="3" type="ORF">MESINF_1205</name>
</gene>
<dbReference type="RefSeq" id="WP_231936883.1">
    <property type="nucleotide sequence ID" value="NZ_LS974202.1"/>
</dbReference>
<feature type="signal peptide" evidence="2">
    <location>
        <begin position="1"/>
        <end position="20"/>
    </location>
</feature>
<evidence type="ECO:0000313" key="4">
    <source>
        <dbReference type="Proteomes" id="UP000250796"/>
    </source>
</evidence>
<keyword evidence="1" id="KW-0472">Membrane</keyword>
<dbReference type="KEGG" id="minf:MESINF_1205"/>
<keyword evidence="2" id="KW-0732">Signal</keyword>
<keyword evidence="1" id="KW-0812">Transmembrane</keyword>
<evidence type="ECO:0000313" key="3">
    <source>
        <dbReference type="EMBL" id="SSC12649.1"/>
    </source>
</evidence>
<name>A0A7Z7PQP5_9BACT</name>
<proteinExistence type="predicted"/>
<evidence type="ECO:0000256" key="2">
    <source>
        <dbReference type="SAM" id="SignalP"/>
    </source>
</evidence>
<sequence>MKRYSVVMAFFVLSCTLVFAHIPSFLKAEDFSGGSYFVEDIDLSQIFYYEFSGEETIVFSFEGLPGKNLHILFGVPVGVPVMETTYSFRPRLAIYRPDGQLKDGFDFTQTEPELMYEFFGDTNSYKYLGYDSLMEAEGTYRIEISSREAGRAWITFGLRESFTFKQILMLPEWIRQIREFHYMKGLARWEIYGLAGLGILTAGVIALIVFL</sequence>
<dbReference type="AlphaFoldDB" id="A0A7Z7PQP5"/>